<dbReference type="Proteomes" id="UP000694660">
    <property type="component" value="Unassembled WGS sequence"/>
</dbReference>
<accession>A0A944H8L4</accession>
<dbReference type="Pfam" id="PF13692">
    <property type="entry name" value="Glyco_trans_1_4"/>
    <property type="match status" value="1"/>
</dbReference>
<dbReference type="EMBL" id="JAEKFT010000015">
    <property type="protein sequence ID" value="MBT0962334.1"/>
    <property type="molecule type" value="Genomic_DNA"/>
</dbReference>
<comment type="caution">
    <text evidence="2">The sequence shown here is derived from an EMBL/GenBank/DDBJ whole genome shotgun (WGS) entry which is preliminary data.</text>
</comment>
<organism evidence="2 3">
    <name type="scientific">Denitromonas iodatirespirans</name>
    <dbReference type="NCBI Taxonomy" id="2795389"/>
    <lineage>
        <taxon>Bacteria</taxon>
        <taxon>Pseudomonadati</taxon>
        <taxon>Pseudomonadota</taxon>
        <taxon>Betaproteobacteria</taxon>
        <taxon>Rhodocyclales</taxon>
        <taxon>Zoogloeaceae</taxon>
        <taxon>Denitromonas</taxon>
    </lineage>
</organism>
<keyword evidence="3" id="KW-1185">Reference proteome</keyword>
<reference evidence="3" key="1">
    <citation type="journal article" date="2022" name="ISME J.">
        <title>Genetic and phylogenetic analysis of dissimilatory iodate-reducing bacteria identifies potential niches across the world's oceans.</title>
        <authorList>
            <person name="Reyes-Umana V."/>
            <person name="Henning Z."/>
            <person name="Lee K."/>
            <person name="Barnum T.P."/>
            <person name="Coates J.D."/>
        </authorList>
    </citation>
    <scope>NUCLEOTIDE SEQUENCE [LARGE SCALE GENOMIC DNA]</scope>
    <source>
        <strain evidence="3">IR12</strain>
    </source>
</reference>
<dbReference type="PANTHER" id="PTHR45947:SF3">
    <property type="entry name" value="SULFOQUINOVOSYL TRANSFERASE SQD2"/>
    <property type="match status" value="1"/>
</dbReference>
<protein>
    <submittedName>
        <fullName evidence="2">Glycosyltransferase family 1 protein</fullName>
    </submittedName>
</protein>
<dbReference type="GO" id="GO:0016757">
    <property type="term" value="F:glycosyltransferase activity"/>
    <property type="evidence" value="ECO:0007669"/>
    <property type="project" value="TreeGrafter"/>
</dbReference>
<dbReference type="PANTHER" id="PTHR45947">
    <property type="entry name" value="SULFOQUINOVOSYL TRANSFERASE SQD2"/>
    <property type="match status" value="1"/>
</dbReference>
<dbReference type="CDD" id="cd03814">
    <property type="entry name" value="GT4-like"/>
    <property type="match status" value="1"/>
</dbReference>
<name>A0A944H8L4_DENI1</name>
<dbReference type="AlphaFoldDB" id="A0A944H8L4"/>
<proteinExistence type="predicted"/>
<dbReference type="SUPFAM" id="SSF53756">
    <property type="entry name" value="UDP-Glycosyltransferase/glycogen phosphorylase"/>
    <property type="match status" value="1"/>
</dbReference>
<dbReference type="Pfam" id="PF13439">
    <property type="entry name" value="Glyco_transf_4"/>
    <property type="match status" value="1"/>
</dbReference>
<feature type="domain" description="Glycosyltransferase subfamily 4-like N-terminal" evidence="1">
    <location>
        <begin position="52"/>
        <end position="220"/>
    </location>
</feature>
<dbReference type="Gene3D" id="3.40.50.2000">
    <property type="entry name" value="Glycogen Phosphorylase B"/>
    <property type="match status" value="2"/>
</dbReference>
<evidence type="ECO:0000313" key="3">
    <source>
        <dbReference type="Proteomes" id="UP000694660"/>
    </source>
</evidence>
<evidence type="ECO:0000313" key="2">
    <source>
        <dbReference type="EMBL" id="MBT0962334.1"/>
    </source>
</evidence>
<dbReference type="InterPro" id="IPR050194">
    <property type="entry name" value="Glycosyltransferase_grp1"/>
</dbReference>
<evidence type="ECO:0000259" key="1">
    <source>
        <dbReference type="Pfam" id="PF13439"/>
    </source>
</evidence>
<dbReference type="InterPro" id="IPR028098">
    <property type="entry name" value="Glyco_trans_4-like_N"/>
</dbReference>
<sequence length="425" mass="46353">MSWQCHDAVTRMSPGRATVAAMDASPLSFVELPADADRLRVAVVTETYPPEINGVALTTARVVDGLVKQGHSVMLVRPRQGADDVPAQEARYEEMLARGLPIPRYPHLKMGLPARTALIRLWSVRRPDVVLVVTEGPLGGSALAAARKLRLPTITEFHTNFHSYSTYYGVGWLKTPVKAYLRRFHNKGELCLVPTRALAESLQQDGVRQIEVVPRGVDTALFSPTRRDEALRASWGAEPHTLVVAVVGRLAPEKNLSLAIRAFEAIVQRVPEAKLLFVGDGPSRESLARRYPEHCYAGMRTGEDLAAHYASADLFLFPSLTETFGNVTTEALASGLPVVCFDYAAGAERVRNGHNGWLAPVADEDAFVEAALRVAGDRGARLAMAANACQSVQHIGWPAVAAQMTQVMRGIIKQHEVRHGLWVPG</sequence>
<gene>
    <name evidence="2" type="ORF">I8J34_14230</name>
</gene>